<dbReference type="AlphaFoldDB" id="A0AAV5VML0"/>
<dbReference type="GO" id="GO:0004725">
    <property type="term" value="F:protein tyrosine phosphatase activity"/>
    <property type="evidence" value="ECO:0007669"/>
    <property type="project" value="InterPro"/>
</dbReference>
<feature type="non-terminal residue" evidence="3">
    <location>
        <position position="1"/>
    </location>
</feature>
<feature type="compositionally biased region" description="Basic residues" evidence="1">
    <location>
        <begin position="31"/>
        <end position="49"/>
    </location>
</feature>
<name>A0AAV5VML0_9BILA</name>
<sequence>LLFPSFRSVASPICPPTPLLPSPIMPESHKSIRKKASQKNHKDHKKTKSKDKDKEKKKEEKSMGDDEVEDHLDDNQNLIQLTPKASTPGPAPLHSVKRKDQKTTKGGSEPAPQHSVTSHDSTMKKKKKKDKAMDNFLSLAKSIESKTVEDMCTEFKLNHKPACEELNRDTRYVLSFNVPPDSDFYDASRVEMPGIDCKFIAAAAPSRDVLSMETFWRLVYDANVANIFYLEPAGKDFADLAHFIPLEPMAAKDYGKMFINNKKVERNPKEYQAVVEVLPEGCSNSMIVRFIQGRQWPDYVARKYRR</sequence>
<accession>A0AAV5VML0</accession>
<dbReference type="EMBL" id="BTSY01000003">
    <property type="protein sequence ID" value="GMT19634.1"/>
    <property type="molecule type" value="Genomic_DNA"/>
</dbReference>
<feature type="non-terminal residue" evidence="3">
    <location>
        <position position="306"/>
    </location>
</feature>
<evidence type="ECO:0000259" key="2">
    <source>
        <dbReference type="PROSITE" id="PS50055"/>
    </source>
</evidence>
<dbReference type="Pfam" id="PF00102">
    <property type="entry name" value="Y_phosphatase"/>
    <property type="match status" value="1"/>
</dbReference>
<dbReference type="PANTHER" id="PTHR23219:SF13">
    <property type="entry name" value="TYROSINE-PROTEIN PHOSPHATASE DOMAIN-CONTAINING PROTEIN"/>
    <property type="match status" value="1"/>
</dbReference>
<organism evidence="3 4">
    <name type="scientific">Pristionchus fissidentatus</name>
    <dbReference type="NCBI Taxonomy" id="1538716"/>
    <lineage>
        <taxon>Eukaryota</taxon>
        <taxon>Metazoa</taxon>
        <taxon>Ecdysozoa</taxon>
        <taxon>Nematoda</taxon>
        <taxon>Chromadorea</taxon>
        <taxon>Rhabditida</taxon>
        <taxon>Rhabditina</taxon>
        <taxon>Diplogasteromorpha</taxon>
        <taxon>Diplogasteroidea</taxon>
        <taxon>Neodiplogasteridae</taxon>
        <taxon>Pristionchus</taxon>
    </lineage>
</organism>
<dbReference type="PROSITE" id="PS50055">
    <property type="entry name" value="TYR_PHOSPHATASE_PTP"/>
    <property type="match status" value="1"/>
</dbReference>
<reference evidence="3" key="1">
    <citation type="submission" date="2023-10" db="EMBL/GenBank/DDBJ databases">
        <title>Genome assembly of Pristionchus species.</title>
        <authorList>
            <person name="Yoshida K."/>
            <person name="Sommer R.J."/>
        </authorList>
    </citation>
    <scope>NUCLEOTIDE SEQUENCE</scope>
    <source>
        <strain evidence="3">RS5133</strain>
    </source>
</reference>
<dbReference type="InterPro" id="IPR029021">
    <property type="entry name" value="Prot-tyrosine_phosphatase-like"/>
</dbReference>
<gene>
    <name evidence="3" type="ORF">PFISCL1PPCAC_10931</name>
</gene>
<evidence type="ECO:0000313" key="3">
    <source>
        <dbReference type="EMBL" id="GMT19634.1"/>
    </source>
</evidence>
<proteinExistence type="predicted"/>
<dbReference type="SUPFAM" id="SSF52799">
    <property type="entry name" value="(Phosphotyrosine protein) phosphatases II"/>
    <property type="match status" value="1"/>
</dbReference>
<feature type="compositionally biased region" description="Basic and acidic residues" evidence="1">
    <location>
        <begin position="50"/>
        <end position="64"/>
    </location>
</feature>
<dbReference type="Proteomes" id="UP001432322">
    <property type="component" value="Unassembled WGS sequence"/>
</dbReference>
<dbReference type="PANTHER" id="PTHR23219">
    <property type="entry name" value="TYROSINE-PROTEIN PHOSPHATASE C15H7.3-RELATED"/>
    <property type="match status" value="1"/>
</dbReference>
<comment type="caution">
    <text evidence="3">The sequence shown here is derived from an EMBL/GenBank/DDBJ whole genome shotgun (WGS) entry which is preliminary data.</text>
</comment>
<dbReference type="Gene3D" id="3.90.190.10">
    <property type="entry name" value="Protein tyrosine phosphatase superfamily"/>
    <property type="match status" value="1"/>
</dbReference>
<dbReference type="InterPro" id="IPR000242">
    <property type="entry name" value="PTP_cat"/>
</dbReference>
<feature type="compositionally biased region" description="Polar residues" evidence="1">
    <location>
        <begin position="75"/>
        <end position="85"/>
    </location>
</feature>
<evidence type="ECO:0000313" key="4">
    <source>
        <dbReference type="Proteomes" id="UP001432322"/>
    </source>
</evidence>
<protein>
    <recommendedName>
        <fullName evidence="2">Tyrosine-protein phosphatase domain-containing protein</fullName>
    </recommendedName>
</protein>
<feature type="region of interest" description="Disordered" evidence="1">
    <location>
        <begin position="1"/>
        <end position="130"/>
    </location>
</feature>
<keyword evidence="4" id="KW-1185">Reference proteome</keyword>
<feature type="domain" description="Tyrosine-protein phosphatase" evidence="2">
    <location>
        <begin position="161"/>
        <end position="299"/>
    </location>
</feature>
<evidence type="ECO:0000256" key="1">
    <source>
        <dbReference type="SAM" id="MobiDB-lite"/>
    </source>
</evidence>
<feature type="compositionally biased region" description="Pro residues" evidence="1">
    <location>
        <begin position="13"/>
        <end position="24"/>
    </location>
</feature>